<proteinExistence type="predicted"/>
<evidence type="ECO:0000313" key="1">
    <source>
        <dbReference type="EMBL" id="JAD64778.1"/>
    </source>
</evidence>
<organism evidence="1">
    <name type="scientific">Arundo donax</name>
    <name type="common">Giant reed</name>
    <name type="synonym">Donax arundinaceus</name>
    <dbReference type="NCBI Taxonomy" id="35708"/>
    <lineage>
        <taxon>Eukaryota</taxon>
        <taxon>Viridiplantae</taxon>
        <taxon>Streptophyta</taxon>
        <taxon>Embryophyta</taxon>
        <taxon>Tracheophyta</taxon>
        <taxon>Spermatophyta</taxon>
        <taxon>Magnoliopsida</taxon>
        <taxon>Liliopsida</taxon>
        <taxon>Poales</taxon>
        <taxon>Poaceae</taxon>
        <taxon>PACMAD clade</taxon>
        <taxon>Arundinoideae</taxon>
        <taxon>Arundineae</taxon>
        <taxon>Arundo</taxon>
    </lineage>
</organism>
<dbReference type="EMBL" id="GBRH01233117">
    <property type="protein sequence ID" value="JAD64778.1"/>
    <property type="molecule type" value="Transcribed_RNA"/>
</dbReference>
<protein>
    <submittedName>
        <fullName evidence="1">Uncharacterized protein</fullName>
    </submittedName>
</protein>
<reference evidence="1" key="1">
    <citation type="submission" date="2014-09" db="EMBL/GenBank/DDBJ databases">
        <authorList>
            <person name="Magalhaes I.L.F."/>
            <person name="Oliveira U."/>
            <person name="Santos F.R."/>
            <person name="Vidigal T.H.D.A."/>
            <person name="Brescovit A.D."/>
            <person name="Santos A.J."/>
        </authorList>
    </citation>
    <scope>NUCLEOTIDE SEQUENCE</scope>
    <source>
        <tissue evidence="1">Shoot tissue taken approximately 20 cm above the soil surface</tissue>
    </source>
</reference>
<name>A0A0A9BRM1_ARUDO</name>
<reference evidence="1" key="2">
    <citation type="journal article" date="2015" name="Data Brief">
        <title>Shoot transcriptome of the giant reed, Arundo donax.</title>
        <authorList>
            <person name="Barrero R.A."/>
            <person name="Guerrero F.D."/>
            <person name="Moolhuijzen P."/>
            <person name="Goolsby J.A."/>
            <person name="Tidwell J."/>
            <person name="Bellgard S.E."/>
            <person name="Bellgard M.I."/>
        </authorList>
    </citation>
    <scope>NUCLEOTIDE SEQUENCE</scope>
    <source>
        <tissue evidence="1">Shoot tissue taken approximately 20 cm above the soil surface</tissue>
    </source>
</reference>
<accession>A0A0A9BRM1</accession>
<dbReference type="AlphaFoldDB" id="A0A0A9BRM1"/>
<sequence>MSLLTSLSYLITTLATTFCNNFTKTILSVINLVILLHMTNLRVRVEILTCS</sequence>